<dbReference type="EMBL" id="MAXA01000091">
    <property type="protein sequence ID" value="OHV39704.1"/>
    <property type="molecule type" value="Genomic_DNA"/>
</dbReference>
<evidence type="ECO:0000313" key="3">
    <source>
        <dbReference type="Proteomes" id="UP000179769"/>
    </source>
</evidence>
<keyword evidence="3" id="KW-1185">Reference proteome</keyword>
<name>A0A1S1R4N8_9ACTN</name>
<comment type="caution">
    <text evidence="2">The sequence shown here is derived from an EMBL/GenBank/DDBJ whole genome shotgun (WGS) entry which is preliminary data.</text>
</comment>
<dbReference type="Proteomes" id="UP000179769">
    <property type="component" value="Unassembled WGS sequence"/>
</dbReference>
<sequence>MSTVARTRSKTSTDRRVRDTGTGRTGRARSQNIGGGISIGAEHGPCDRDGRPIGRQLTTVTWDDGTKDSVPTDTLDTD</sequence>
<evidence type="ECO:0000313" key="2">
    <source>
        <dbReference type="EMBL" id="OHV39704.1"/>
    </source>
</evidence>
<proteinExistence type="predicted"/>
<dbReference type="AlphaFoldDB" id="A0A1S1R4N8"/>
<gene>
    <name evidence="2" type="ORF">BBK14_13615</name>
</gene>
<protein>
    <submittedName>
        <fullName evidence="2">Uncharacterized protein</fullName>
    </submittedName>
</protein>
<evidence type="ECO:0000256" key="1">
    <source>
        <dbReference type="SAM" id="MobiDB-lite"/>
    </source>
</evidence>
<dbReference type="RefSeq" id="WP_071061085.1">
    <property type="nucleotide sequence ID" value="NZ_MAXA01000091.1"/>
</dbReference>
<feature type="compositionally biased region" description="Basic and acidic residues" evidence="1">
    <location>
        <begin position="11"/>
        <end position="21"/>
    </location>
</feature>
<feature type="region of interest" description="Disordered" evidence="1">
    <location>
        <begin position="1"/>
        <end position="52"/>
    </location>
</feature>
<accession>A0A1S1R4N8</accession>
<organism evidence="2 3">
    <name type="scientific">Parafrankia soli</name>
    <dbReference type="NCBI Taxonomy" id="2599596"/>
    <lineage>
        <taxon>Bacteria</taxon>
        <taxon>Bacillati</taxon>
        <taxon>Actinomycetota</taxon>
        <taxon>Actinomycetes</taxon>
        <taxon>Frankiales</taxon>
        <taxon>Frankiaceae</taxon>
        <taxon>Parafrankia</taxon>
    </lineage>
</organism>
<reference evidence="3" key="1">
    <citation type="submission" date="2016-07" db="EMBL/GenBank/DDBJ databases">
        <title>Frankia sp. NRRL B-16219 Genome sequencing.</title>
        <authorList>
            <person name="Ghodhbane-Gtari F."/>
            <person name="Swanson E."/>
            <person name="Gueddou A."/>
            <person name="Louati M."/>
            <person name="Nouioui I."/>
            <person name="Hezbri K."/>
            <person name="Abebe-Akele F."/>
            <person name="Simpson S."/>
            <person name="Morris K."/>
            <person name="Thomas K."/>
            <person name="Gtari M."/>
            <person name="Tisa L.S."/>
        </authorList>
    </citation>
    <scope>NUCLEOTIDE SEQUENCE [LARGE SCALE GENOMIC DNA]</scope>
    <source>
        <strain evidence="3">NRRL B-16219</strain>
    </source>
</reference>